<accession>A0A4Q7YXK1</accession>
<dbReference type="AlphaFoldDB" id="A0A4Q7YXK1"/>
<dbReference type="EC" id="5.1.3.15" evidence="4"/>
<keyword evidence="3 4" id="KW-0413">Isomerase</keyword>
<gene>
    <name evidence="6" type="ORF">BDD14_3356</name>
</gene>
<sequence>MTGFHTERICGSAKATLDTDMDLQQLNDHFGIPNVLSFDEHAGLMRAVITSPAASATIYLQGAHLAHWQPTGERPVLFMSRKSDFLPGKPIRGGVPIAFPWFATDSKEDRFQGKPGPSHGFARIQDWTLSFAALSGDDLHLTFTLGPTELSREMGFDRFRLAFELVIGPSLTMRLAVANDSETPLQFEEALHTYFAVGDVHEVSITGLEPTGYVDKTDNFRFKPAANVPLRLTGFTDRVYPNTTATCAIHDEHFKRTITVEKQNSNTTVVFNPWRELPDMGPDEWHEMVCVETVNAGSGIVTLAPKATHVMQAHVSLSKPQEKRG</sequence>
<dbReference type="GO" id="GO:0030246">
    <property type="term" value="F:carbohydrate binding"/>
    <property type="evidence" value="ECO:0007669"/>
    <property type="project" value="UniProtKB-UniRule"/>
</dbReference>
<evidence type="ECO:0000256" key="2">
    <source>
        <dbReference type="ARBA" id="ARBA00005866"/>
    </source>
</evidence>
<dbReference type="SUPFAM" id="SSF74650">
    <property type="entry name" value="Galactose mutarotase-like"/>
    <property type="match status" value="1"/>
</dbReference>
<proteinExistence type="inferred from homology"/>
<dbReference type="InterPro" id="IPR025532">
    <property type="entry name" value="G6P_1-epimerase"/>
</dbReference>
<evidence type="ECO:0000256" key="4">
    <source>
        <dbReference type="PIRNR" id="PIRNR016020"/>
    </source>
</evidence>
<dbReference type="InterPro" id="IPR008183">
    <property type="entry name" value="Aldose_1/G6P_1-epimerase"/>
</dbReference>
<dbReference type="PIRSF" id="PIRSF016020">
    <property type="entry name" value="PHexose_mutarotase"/>
    <property type="match status" value="1"/>
</dbReference>
<feature type="active site" evidence="5">
    <location>
        <position position="292"/>
    </location>
</feature>
<keyword evidence="7" id="KW-1185">Reference proteome</keyword>
<dbReference type="Proteomes" id="UP000292958">
    <property type="component" value="Unassembled WGS sequence"/>
</dbReference>
<comment type="similarity">
    <text evidence="2 4">Belongs to the glucose-6-phosphate 1-epimerase family.</text>
</comment>
<dbReference type="PANTHER" id="PTHR11122">
    <property type="entry name" value="APOSPORY-ASSOCIATED PROTEIN C-RELATED"/>
    <property type="match status" value="1"/>
</dbReference>
<dbReference type="PANTHER" id="PTHR11122:SF13">
    <property type="entry name" value="GLUCOSE-6-PHOSPHATE 1-EPIMERASE"/>
    <property type="match status" value="1"/>
</dbReference>
<dbReference type="EMBL" id="SHKW01000001">
    <property type="protein sequence ID" value="RZU41819.1"/>
    <property type="molecule type" value="Genomic_DNA"/>
</dbReference>
<evidence type="ECO:0000313" key="6">
    <source>
        <dbReference type="EMBL" id="RZU41819.1"/>
    </source>
</evidence>
<evidence type="ECO:0000256" key="3">
    <source>
        <dbReference type="ARBA" id="ARBA00023235"/>
    </source>
</evidence>
<evidence type="ECO:0000313" key="7">
    <source>
        <dbReference type="Proteomes" id="UP000292958"/>
    </source>
</evidence>
<reference evidence="6 7" key="1">
    <citation type="submission" date="2019-02" db="EMBL/GenBank/DDBJ databases">
        <title>Genomic Encyclopedia of Archaeal and Bacterial Type Strains, Phase II (KMG-II): from individual species to whole genera.</title>
        <authorList>
            <person name="Goeker M."/>
        </authorList>
    </citation>
    <scope>NUCLEOTIDE SEQUENCE [LARGE SCALE GENOMIC DNA]</scope>
    <source>
        <strain evidence="6 7">DSM 18101</strain>
    </source>
</reference>
<dbReference type="Gene3D" id="2.70.98.10">
    <property type="match status" value="1"/>
</dbReference>
<comment type="caution">
    <text evidence="6">The sequence shown here is derived from an EMBL/GenBank/DDBJ whole genome shotgun (WGS) entry which is preliminary data.</text>
</comment>
<evidence type="ECO:0000256" key="1">
    <source>
        <dbReference type="ARBA" id="ARBA00001096"/>
    </source>
</evidence>
<dbReference type="GO" id="GO:0047938">
    <property type="term" value="F:glucose-6-phosphate 1-epimerase activity"/>
    <property type="evidence" value="ECO:0007669"/>
    <property type="project" value="UniProtKB-UniRule"/>
</dbReference>
<dbReference type="InterPro" id="IPR014718">
    <property type="entry name" value="GH-type_carb-bd"/>
</dbReference>
<dbReference type="InterPro" id="IPR011013">
    <property type="entry name" value="Gal_mutarotase_sf_dom"/>
</dbReference>
<feature type="active site" evidence="5">
    <location>
        <position position="192"/>
    </location>
</feature>
<dbReference type="Pfam" id="PF01263">
    <property type="entry name" value="Aldose_epim"/>
    <property type="match status" value="1"/>
</dbReference>
<organism evidence="6 7">
    <name type="scientific">Edaphobacter modestus</name>
    <dbReference type="NCBI Taxonomy" id="388466"/>
    <lineage>
        <taxon>Bacteria</taxon>
        <taxon>Pseudomonadati</taxon>
        <taxon>Acidobacteriota</taxon>
        <taxon>Terriglobia</taxon>
        <taxon>Terriglobales</taxon>
        <taxon>Acidobacteriaceae</taxon>
        <taxon>Edaphobacter</taxon>
    </lineage>
</organism>
<protein>
    <recommendedName>
        <fullName evidence="4">Putative glucose-6-phosphate 1-epimerase</fullName>
        <ecNumber evidence="4">5.1.3.15</ecNumber>
    </recommendedName>
</protein>
<name>A0A4Q7YXK1_9BACT</name>
<evidence type="ECO:0000256" key="5">
    <source>
        <dbReference type="PIRSR" id="PIRSR016020-1"/>
    </source>
</evidence>
<dbReference type="CDD" id="cd09020">
    <property type="entry name" value="D-hex-6-P-epi_like"/>
    <property type="match status" value="1"/>
</dbReference>
<dbReference type="GO" id="GO:0005975">
    <property type="term" value="P:carbohydrate metabolic process"/>
    <property type="evidence" value="ECO:0007669"/>
    <property type="project" value="InterPro"/>
</dbReference>
<comment type="catalytic activity">
    <reaction evidence="1">
        <text>alpha-D-glucose 6-phosphate = beta-D-glucose 6-phosphate</text>
        <dbReference type="Rhea" id="RHEA:16249"/>
        <dbReference type="ChEBI" id="CHEBI:58225"/>
        <dbReference type="ChEBI" id="CHEBI:58247"/>
        <dbReference type="EC" id="5.1.3.15"/>
    </reaction>
</comment>